<dbReference type="PANTHER" id="PTHR45947:SF14">
    <property type="entry name" value="SLL1723 PROTEIN"/>
    <property type="match status" value="1"/>
</dbReference>
<evidence type="ECO:0000313" key="6">
    <source>
        <dbReference type="EMBL" id="KAB5604168.1"/>
    </source>
</evidence>
<dbReference type="AlphaFoldDB" id="A0A5N5RCG1"/>
<sequence>MTSMASNVTAANESKPANGSGVSSKEVKKRLLVTASTFPRWMNDTEPKFIYDLCMQLKKYYDITALVPAAPNARAAERMEGITVRRFQYFPIRQLQTLAYPGAIVPRIKENKFRALLVPFFFISQYFATKRAMRDCDAVLVNWFVPQGVTQSFLRSKKPYVISGLGGDVTSLNRFPMHWFKQRAIDSASAITVVSSDLKNVLHSQYRHTDHIHVIPMGVDLTFFGPEHRDHALREKIGKPIVLFVARFVEKKGARYLFDAMQNVNAKLLVVGSGPEEEMLREKASQLNLDCDFLGPKNKDELKSLYATCDVFVAPSVIAADGDKDGLPVAILEAMASGAPIVASDIAGIGEAVFDGENGHLTKPKDAAGIRAAVLDVLADEERRERFSKRSVELAKRFDFVNIGEEYKHLIDESLRHRSR</sequence>
<dbReference type="Pfam" id="PF00534">
    <property type="entry name" value="Glycos_transf_1"/>
    <property type="match status" value="1"/>
</dbReference>
<evidence type="ECO:0000313" key="7">
    <source>
        <dbReference type="Proteomes" id="UP000326336"/>
    </source>
</evidence>
<dbReference type="InterPro" id="IPR001296">
    <property type="entry name" value="Glyco_trans_1"/>
</dbReference>
<gene>
    <name evidence="6" type="ORF">EHS19_10055</name>
</gene>
<dbReference type="EMBL" id="RQSP01000063">
    <property type="protein sequence ID" value="KAB5604168.1"/>
    <property type="molecule type" value="Genomic_DNA"/>
</dbReference>
<keyword evidence="7" id="KW-1185">Reference proteome</keyword>
<keyword evidence="2 6" id="KW-0808">Transferase</keyword>
<evidence type="ECO:0000256" key="1">
    <source>
        <dbReference type="ARBA" id="ARBA00022676"/>
    </source>
</evidence>
<feature type="domain" description="Glycosyltransferase subfamily 4-like N-terminal" evidence="5">
    <location>
        <begin position="49"/>
        <end position="222"/>
    </location>
</feature>
<keyword evidence="1" id="KW-0328">Glycosyltransferase</keyword>
<dbReference type="PANTHER" id="PTHR45947">
    <property type="entry name" value="SULFOQUINOVOSYL TRANSFERASE SQD2"/>
    <property type="match status" value="1"/>
</dbReference>
<name>A0A5N5RCG1_9BIFI</name>
<feature type="region of interest" description="Disordered" evidence="3">
    <location>
        <begin position="1"/>
        <end position="22"/>
    </location>
</feature>
<proteinExistence type="predicted"/>
<dbReference type="InterPro" id="IPR050194">
    <property type="entry name" value="Glycosyltransferase_grp1"/>
</dbReference>
<dbReference type="RefSeq" id="WP_151917623.1">
    <property type="nucleotide sequence ID" value="NZ_RQSP01000063.1"/>
</dbReference>
<protein>
    <submittedName>
        <fullName evidence="6">Glycosyltransferase family 4 protein</fullName>
    </submittedName>
</protein>
<evidence type="ECO:0000259" key="5">
    <source>
        <dbReference type="Pfam" id="PF13439"/>
    </source>
</evidence>
<evidence type="ECO:0000256" key="3">
    <source>
        <dbReference type="SAM" id="MobiDB-lite"/>
    </source>
</evidence>
<dbReference type="GO" id="GO:1901137">
    <property type="term" value="P:carbohydrate derivative biosynthetic process"/>
    <property type="evidence" value="ECO:0007669"/>
    <property type="project" value="UniProtKB-ARBA"/>
</dbReference>
<reference evidence="6 7" key="1">
    <citation type="journal article" date="2019" name="Int. J. Syst. Evol. Microbiol.">
        <title>Bifidobacterium jacchi sp. nov., isolated from the faeces of a baby common marmoset (Callithrix jacchus).</title>
        <authorList>
            <person name="Modesto M."/>
            <person name="Watanabe K."/>
            <person name="Arita M."/>
            <person name="Satti M."/>
            <person name="Oki K."/>
            <person name="Sciavilla P."/>
            <person name="Patavino C."/>
            <person name="Camma C."/>
            <person name="Michelini S."/>
            <person name="Sgorbati B."/>
            <person name="Mattarelli P."/>
        </authorList>
    </citation>
    <scope>NUCLEOTIDE SEQUENCE [LARGE SCALE GENOMIC DNA]</scope>
    <source>
        <strain evidence="6 7">MRM 9.3</strain>
    </source>
</reference>
<dbReference type="GO" id="GO:0016757">
    <property type="term" value="F:glycosyltransferase activity"/>
    <property type="evidence" value="ECO:0007669"/>
    <property type="project" value="UniProtKB-KW"/>
</dbReference>
<dbReference type="Pfam" id="PF13439">
    <property type="entry name" value="Glyco_transf_4"/>
    <property type="match status" value="1"/>
</dbReference>
<comment type="caution">
    <text evidence="6">The sequence shown here is derived from an EMBL/GenBank/DDBJ whole genome shotgun (WGS) entry which is preliminary data.</text>
</comment>
<feature type="domain" description="Glycosyl transferase family 1" evidence="4">
    <location>
        <begin position="235"/>
        <end position="390"/>
    </location>
</feature>
<dbReference type="InterPro" id="IPR028098">
    <property type="entry name" value="Glyco_trans_4-like_N"/>
</dbReference>
<evidence type="ECO:0000256" key="2">
    <source>
        <dbReference type="ARBA" id="ARBA00022679"/>
    </source>
</evidence>
<accession>A0A5N5RCG1</accession>
<dbReference type="OrthoDB" id="5240531at2"/>
<dbReference type="Proteomes" id="UP000326336">
    <property type="component" value="Unassembled WGS sequence"/>
</dbReference>
<dbReference type="Gene3D" id="3.40.50.2000">
    <property type="entry name" value="Glycogen Phosphorylase B"/>
    <property type="match status" value="2"/>
</dbReference>
<evidence type="ECO:0000259" key="4">
    <source>
        <dbReference type="Pfam" id="PF00534"/>
    </source>
</evidence>
<organism evidence="6 7">
    <name type="scientific">Bifidobacterium jacchi</name>
    <dbReference type="NCBI Taxonomy" id="2490545"/>
    <lineage>
        <taxon>Bacteria</taxon>
        <taxon>Bacillati</taxon>
        <taxon>Actinomycetota</taxon>
        <taxon>Actinomycetes</taxon>
        <taxon>Bifidobacteriales</taxon>
        <taxon>Bifidobacteriaceae</taxon>
        <taxon>Bifidobacterium</taxon>
    </lineage>
</organism>
<dbReference type="SUPFAM" id="SSF53756">
    <property type="entry name" value="UDP-Glycosyltransferase/glycogen phosphorylase"/>
    <property type="match status" value="1"/>
</dbReference>